<reference evidence="16 17" key="1">
    <citation type="submission" date="2019-09" db="EMBL/GenBank/DDBJ databases">
        <title>Bird 10,000 Genomes (B10K) Project - Family phase.</title>
        <authorList>
            <person name="Zhang G."/>
        </authorList>
    </citation>
    <scope>NUCLEOTIDE SEQUENCE [LARGE SCALE GENOMIC DNA]</scope>
    <source>
        <strain evidence="16">B10K-DU-001-46</strain>
        <tissue evidence="16">Muscle</tissue>
    </source>
</reference>
<evidence type="ECO:0000259" key="15">
    <source>
        <dbReference type="SMART" id="SM00382"/>
    </source>
</evidence>
<dbReference type="InterPro" id="IPR035699">
    <property type="entry name" value="AAA_6"/>
</dbReference>
<dbReference type="GO" id="GO:0005858">
    <property type="term" value="C:axonemal dynein complex"/>
    <property type="evidence" value="ECO:0007669"/>
    <property type="project" value="TreeGrafter"/>
</dbReference>
<keyword evidence="12" id="KW-0206">Cytoskeleton</keyword>
<dbReference type="InterPro" id="IPR026983">
    <property type="entry name" value="DHC"/>
</dbReference>
<dbReference type="Pfam" id="PF25007">
    <property type="entry name" value="DYH2-5-8_CC"/>
    <property type="match status" value="1"/>
</dbReference>
<dbReference type="SUPFAM" id="SSF52540">
    <property type="entry name" value="P-loop containing nucleoside triphosphate hydrolases"/>
    <property type="match status" value="2"/>
</dbReference>
<evidence type="ECO:0000256" key="9">
    <source>
        <dbReference type="ARBA" id="ARBA00023054"/>
    </source>
</evidence>
<dbReference type="PANTHER" id="PTHR46532:SF13">
    <property type="entry name" value="CYTOPLASMIC DYNEIN 1 HEAVY CHAIN 1"/>
    <property type="match status" value="1"/>
</dbReference>
<dbReference type="FunFam" id="1.20.58.1120:FF:000004">
    <property type="entry name" value="Dynein axonemal heavy chain 5"/>
    <property type="match status" value="1"/>
</dbReference>
<name>A0A7L0MCN6_9PSIT</name>
<dbReference type="GO" id="GO:0005874">
    <property type="term" value="C:microtubule"/>
    <property type="evidence" value="ECO:0007669"/>
    <property type="project" value="UniProtKB-KW"/>
</dbReference>
<dbReference type="GO" id="GO:0051959">
    <property type="term" value="F:dynein light intermediate chain binding"/>
    <property type="evidence" value="ECO:0007669"/>
    <property type="project" value="InterPro"/>
</dbReference>
<evidence type="ECO:0000256" key="2">
    <source>
        <dbReference type="ARBA" id="ARBA00008887"/>
    </source>
</evidence>
<dbReference type="PANTHER" id="PTHR46532">
    <property type="entry name" value="MALE FERTILITY FACTOR KL5"/>
    <property type="match status" value="1"/>
</dbReference>
<dbReference type="InterPro" id="IPR042228">
    <property type="entry name" value="Dynein_linker_3"/>
</dbReference>
<dbReference type="InterPro" id="IPR056759">
    <property type="entry name" value="DYH2-5-8_CC"/>
</dbReference>
<dbReference type="InterPro" id="IPR042222">
    <property type="entry name" value="Dynein_2_N"/>
</dbReference>
<keyword evidence="4" id="KW-0493">Microtubule</keyword>
<evidence type="ECO:0000256" key="7">
    <source>
        <dbReference type="ARBA" id="ARBA00022840"/>
    </source>
</evidence>
<dbReference type="FunFam" id="1.20.140.100:FF:000003">
    <property type="entry name" value="Dynein, axonemal, heavy chain 5"/>
    <property type="match status" value="1"/>
</dbReference>
<dbReference type="Gene3D" id="1.10.8.710">
    <property type="match status" value="1"/>
</dbReference>
<dbReference type="Pfam" id="PF08385">
    <property type="entry name" value="DHC_N1"/>
    <property type="match status" value="1"/>
</dbReference>
<dbReference type="Gene3D" id="1.20.140.100">
    <property type="entry name" value="Dynein heavy chain, N-terminal domain 2"/>
    <property type="match status" value="1"/>
</dbReference>
<dbReference type="GO" id="GO:0007018">
    <property type="term" value="P:microtubule-based movement"/>
    <property type="evidence" value="ECO:0007669"/>
    <property type="project" value="InterPro"/>
</dbReference>
<feature type="domain" description="AAA+ ATPase" evidence="15">
    <location>
        <begin position="2238"/>
        <end position="2365"/>
    </location>
</feature>
<protein>
    <submittedName>
        <fullName evidence="16">DYH5 protein</fullName>
    </submittedName>
</protein>
<dbReference type="EMBL" id="VXAR01008256">
    <property type="protein sequence ID" value="NXK78706.1"/>
    <property type="molecule type" value="Genomic_DNA"/>
</dbReference>
<dbReference type="FunFam" id="3.20.180.20:FF:000001">
    <property type="entry name" value="Dynein axonemal heavy chain 5"/>
    <property type="match status" value="1"/>
</dbReference>
<evidence type="ECO:0000256" key="12">
    <source>
        <dbReference type="ARBA" id="ARBA00023212"/>
    </source>
</evidence>
<dbReference type="Gene3D" id="3.40.50.300">
    <property type="entry name" value="P-loop containing nucleotide triphosphate hydrolases"/>
    <property type="match status" value="2"/>
</dbReference>
<dbReference type="FunFam" id="1.10.8.710:FF:000003">
    <property type="entry name" value="Dynein axonemal heavy chain 5"/>
    <property type="match status" value="1"/>
</dbReference>
<dbReference type="InterPro" id="IPR043157">
    <property type="entry name" value="Dynein_AAA1S"/>
</dbReference>
<keyword evidence="7" id="KW-0067">ATP-binding</keyword>
<keyword evidence="13" id="KW-0966">Cell projection</keyword>
<feature type="region of interest" description="Disordered" evidence="14">
    <location>
        <begin position="1055"/>
        <end position="1079"/>
    </location>
</feature>
<feature type="non-terminal residue" evidence="16">
    <location>
        <position position="1"/>
    </location>
</feature>
<accession>A0A7L0MCN6</accession>
<keyword evidence="10" id="KW-0969">Cilium</keyword>
<dbReference type="Gene3D" id="3.20.180.20">
    <property type="entry name" value="Dynein heavy chain, N-terminal domain 2"/>
    <property type="match status" value="1"/>
</dbReference>
<dbReference type="InterPro" id="IPR013602">
    <property type="entry name" value="Dynein_heavy_linker"/>
</dbReference>
<evidence type="ECO:0000256" key="10">
    <source>
        <dbReference type="ARBA" id="ARBA00023069"/>
    </source>
</evidence>
<evidence type="ECO:0000256" key="8">
    <source>
        <dbReference type="ARBA" id="ARBA00023017"/>
    </source>
</evidence>
<sequence>QQKLKEERDARRARLDGRHDYLLDTIACCVNLDKAEVEDAILDGNQIERIDKFLAPGGLRHLMFYYQDVEMTGTEHFGHPETGITSHLTKKKKPKVFVTEGQEVALTGVCIFFIRSSLFKHITTENIHQEVNFNMINVGRDGLLKSVEQLISEIFIPALQTMDHVWVELVEPQLASCIKQNFLYSLEAFVSVLSGTQQSLLEKISLKNCETYDLKTLRGPSDYLMIANSTDALEKIEVCMKAWIKQIEQVLAENDQLRKEADDLGPRAELDYWKKRLSKFNYLTDQLKSPDVKAVLGVLTAAKSKLLKNWQVLDIRITGAANEAKDNVKYLYSLEKYYDPLYNSDPVSMVDAIPGLINAIKMIQSISEYYNTTEKISSLFVKVTNQMIAACKSYITNNNTATIWNQPQESVMEKLQAAIRLKQEYQNCFHKVKEKLEQNPAERQFAFSEVYIFGKFESFHRRLLKIIDVFNAVKTYSVLQESKIEGLEGMITKYESIVDIMKKRHYNFLDQRKIDFDQDYEEFCKEINDLHDQLRVFMDVTFENILSTERALSTLKKFERLQIPNLGIDEKYQKILQNYAHDIETVCKIYTKRKHDPPLARNLPPTAGKILWARHLFHRIQEPMEAFQQHPAVLQTPNGKRIIRNYNKVAKVLVKFEVIYHRGWLQQIELTKRGLEAFLLVKAPETGELFVNFDPEILTLIRETDCMAYMQLEIPRSASVIQQKRDWYKKIVNNLHMMLAEYRRIKLKIQHPIEQLVASRLANVDNAIQPGLMLLTWASLNIEKYINSVFYKLTGLELFLDRVNDLVEFRIDAVLQEMTRVPLCKLPDDEPLSCEEFLQKTKELCIRGSRTLHLKSSLVEDAVNELINMLLDTEVQVSKEDKPVVPTGEVRGKNTAIEEERRSKILTSSHNSSEIWAGLSSPVKRKRTDLEKLEEEANELLSYFNHCNIDALLKVIRNTLETIRKRIHASSTVSFLENHNDSKKRKSAHPIIRTSINLSIPNIIMSPSLDEVQQMLNKAVHSIVKVMKGVGQWSMEKISKKTMLEKKVALLRCESRDSDSDGGMKKSGMKDINDVSSLNLPDPVQSQNYFKSVSENKEIIKLIALLSTAINSTKREVLAALESFSCYHHIWQRDKEETIDKLMMGNPLLSEFESEILHFQDLELKISSEPEYICVGAIALYTADLKLALRAETKAWVTLLGRHCNKKYRTEMEAILTFIEETGKKLNRRIKDLDDIRIAMAALKQIRELQISIDSQVGTIEESYAMLNKYGLLVAKEETEKVDTLHYTWEKLLVRANEVQNELIALQPNFRGELISTVKMFTEDCVQFYSDFNQASVVVGLQPQEASDRLTMFQNRFDNLFRKYITYTGGEELFGLPVTQYPQLLEIKKQLNLLQKLYNLYNDVIDTVSGYYDILWSELDTGKINSELLEFQNRCCKLPRGVKEWQAFFDLKKTIEDFSECCPLLESMSSKAMMPRHWKQIADLTDQNFDVESETFKLRNIMEAPLLRYKDEIEDICISAVKERDIEQKLKQVVAEWDNKTFAFTNFKTRGELLLRGDNASETIAAIEDSLMILGSLLNNRYNTPFKTQIQKWVHCLSSTTDIIENWMTVQNLWIYLEAVFVGGDIAKQLPKEAKRFSNIDKSWVRIMTRARETPSVVQCCIGDEIMGQLLPHLLEQLEICQKSLTGYLEKKRLLFPRFFFVSDPALLEILGQASDSHKIQAHLLNIFDNIKTVRFHEKIYDHILSVSSREGETVELTKPVMAEGNVEVWLNSLLKESQLSLHHVIRQAAEHIEESNFQLPEFLSTYPSQVALLGIQMIWTRDSEAALTNASYDKKIMRKTNQFFLDLLNMLIDMTTKDLSSVERVKYETLITIHVHQRDIFDDLCRMHIKSPTDFEWLKQCRFYFNEDSDKMMIKITDVGFTYQNEFLGCTERLVITPLTDRCYITVAQALGMNMGGAPVGPAGTGKTETIKDMGRCLGKYVVVFNCSDQMDFRGLGRIFKGLAQSGSWGCFDEFNRIDLPVLSVAAQQIAIVLTCKKERRKSFIFTDGDNMEMNPEFGIFLTMNPGYAGRQELPENLKINFRSVAMMVPDRQIIIRVKLASCGFIANVVLARKFFTLYKLCEEQLSKQVHYDFGLRNILSVLRTLGTAKRANPADTESTIVMRVLRDMNLSKLIDEDEPLFLSLIEDLFPDIQLDKVGYPEVEAAIDKQVEEAGLICHPPWKLKVIQLFETQKVRHGLMTLGPSGAGKTVCIHTLMKALTSCGQPHREMRMNPKAITAAQMFGRLDVATNDWTDGIFSTLWRKTLKAKKGDHIWIVLDGPVDAIWIENLNSVLDDNRTLTLANGDRIPMAPNCKIVFEPHNIDNASPATVSRNGMVFMSSSVLSWSPILE</sequence>
<dbReference type="GO" id="GO:0045505">
    <property type="term" value="F:dynein intermediate chain binding"/>
    <property type="evidence" value="ECO:0007669"/>
    <property type="project" value="InterPro"/>
</dbReference>
<dbReference type="InterPro" id="IPR013594">
    <property type="entry name" value="Dynein_heavy_tail"/>
</dbReference>
<keyword evidence="9" id="KW-0175">Coiled coil</keyword>
<dbReference type="FunFam" id="3.40.50.300:FF:000044">
    <property type="entry name" value="Dynein heavy chain 5, axonemal"/>
    <property type="match status" value="1"/>
</dbReference>
<keyword evidence="6" id="KW-0547">Nucleotide-binding</keyword>
<organism evidence="16 17">
    <name type="scientific">Amazona guildingii</name>
    <dbReference type="NCBI Taxonomy" id="175529"/>
    <lineage>
        <taxon>Eukaryota</taxon>
        <taxon>Metazoa</taxon>
        <taxon>Chordata</taxon>
        <taxon>Craniata</taxon>
        <taxon>Vertebrata</taxon>
        <taxon>Euteleostomi</taxon>
        <taxon>Archelosauria</taxon>
        <taxon>Archosauria</taxon>
        <taxon>Dinosauria</taxon>
        <taxon>Saurischia</taxon>
        <taxon>Theropoda</taxon>
        <taxon>Coelurosauria</taxon>
        <taxon>Aves</taxon>
        <taxon>Neognathae</taxon>
        <taxon>Neoaves</taxon>
        <taxon>Telluraves</taxon>
        <taxon>Australaves</taxon>
        <taxon>Psittaciformes</taxon>
        <taxon>Psittacidae</taxon>
        <taxon>Amazona</taxon>
    </lineage>
</organism>
<dbReference type="FunFam" id="3.40.50.300:FF:000543">
    <property type="entry name" value="Dynein axonemal heavy chain 5"/>
    <property type="match status" value="1"/>
</dbReference>
<evidence type="ECO:0000313" key="17">
    <source>
        <dbReference type="Proteomes" id="UP000531168"/>
    </source>
</evidence>
<comment type="caution">
    <text evidence="16">The sequence shown here is derived from an EMBL/GenBank/DDBJ whole genome shotgun (WGS) entry which is preliminary data.</text>
</comment>
<dbReference type="Pfam" id="PF12774">
    <property type="entry name" value="AAA_6"/>
    <property type="match status" value="1"/>
</dbReference>
<dbReference type="FunFam" id="1.10.287.2620:FF:000003">
    <property type="entry name" value="Dynein, axonemal, heavy chain 5"/>
    <property type="match status" value="1"/>
</dbReference>
<evidence type="ECO:0000256" key="11">
    <source>
        <dbReference type="ARBA" id="ARBA00023175"/>
    </source>
</evidence>
<proteinExistence type="inferred from homology"/>
<keyword evidence="5" id="KW-0677">Repeat</keyword>
<keyword evidence="3" id="KW-0963">Cytoplasm</keyword>
<dbReference type="Gene3D" id="1.20.58.1120">
    <property type="match status" value="1"/>
</dbReference>
<keyword evidence="17" id="KW-1185">Reference proteome</keyword>
<dbReference type="Proteomes" id="UP000531168">
    <property type="component" value="Unassembled WGS sequence"/>
</dbReference>
<evidence type="ECO:0000256" key="14">
    <source>
        <dbReference type="SAM" id="MobiDB-lite"/>
    </source>
</evidence>
<dbReference type="Gene3D" id="1.10.287.2620">
    <property type="match status" value="1"/>
</dbReference>
<evidence type="ECO:0000256" key="3">
    <source>
        <dbReference type="ARBA" id="ARBA00022490"/>
    </source>
</evidence>
<evidence type="ECO:0000256" key="4">
    <source>
        <dbReference type="ARBA" id="ARBA00022701"/>
    </source>
</evidence>
<evidence type="ECO:0000256" key="5">
    <source>
        <dbReference type="ARBA" id="ARBA00022737"/>
    </source>
</evidence>
<evidence type="ECO:0000256" key="6">
    <source>
        <dbReference type="ARBA" id="ARBA00022741"/>
    </source>
</evidence>
<feature type="non-terminal residue" evidence="16">
    <location>
        <position position="2392"/>
    </location>
</feature>
<dbReference type="InterPro" id="IPR003593">
    <property type="entry name" value="AAA+_ATPase"/>
</dbReference>
<dbReference type="InterPro" id="IPR027417">
    <property type="entry name" value="P-loop_NTPase"/>
</dbReference>
<comment type="similarity">
    <text evidence="2">Belongs to the dynein heavy chain family.</text>
</comment>
<feature type="domain" description="AAA+ ATPase" evidence="15">
    <location>
        <begin position="1957"/>
        <end position="2093"/>
    </location>
</feature>
<comment type="subcellular location">
    <subcellularLocation>
        <location evidence="1">Cytoplasm</location>
        <location evidence="1">Cytoskeleton</location>
        <location evidence="1">Cilium axoneme</location>
    </subcellularLocation>
</comment>
<keyword evidence="8" id="KW-0243">Dynein</keyword>
<dbReference type="Pfam" id="PF08393">
    <property type="entry name" value="DHC_N2"/>
    <property type="match status" value="1"/>
</dbReference>
<evidence type="ECO:0000256" key="1">
    <source>
        <dbReference type="ARBA" id="ARBA00004430"/>
    </source>
</evidence>
<gene>
    <name evidence="16" type="primary">Dnah5_4</name>
    <name evidence="16" type="ORF">AMAGUI_R04196</name>
</gene>
<dbReference type="SMART" id="SM00382">
    <property type="entry name" value="AAA"/>
    <property type="match status" value="2"/>
</dbReference>
<evidence type="ECO:0000256" key="13">
    <source>
        <dbReference type="ARBA" id="ARBA00023273"/>
    </source>
</evidence>
<dbReference type="GO" id="GO:0005524">
    <property type="term" value="F:ATP binding"/>
    <property type="evidence" value="ECO:0007669"/>
    <property type="project" value="UniProtKB-KW"/>
</dbReference>
<evidence type="ECO:0000313" key="16">
    <source>
        <dbReference type="EMBL" id="NXK78706.1"/>
    </source>
</evidence>
<keyword evidence="11" id="KW-0505">Motor protein</keyword>
<feature type="compositionally biased region" description="Basic and acidic residues" evidence="14">
    <location>
        <begin position="1055"/>
        <end position="1073"/>
    </location>
</feature>